<feature type="compositionally biased region" description="Low complexity" evidence="1">
    <location>
        <begin position="221"/>
        <end position="240"/>
    </location>
</feature>
<dbReference type="Proteomes" id="UP000037035">
    <property type="component" value="Unassembled WGS sequence"/>
</dbReference>
<organism evidence="3 4">
    <name type="scientific">Puccinia sorghi</name>
    <dbReference type="NCBI Taxonomy" id="27349"/>
    <lineage>
        <taxon>Eukaryota</taxon>
        <taxon>Fungi</taxon>
        <taxon>Dikarya</taxon>
        <taxon>Basidiomycota</taxon>
        <taxon>Pucciniomycotina</taxon>
        <taxon>Pucciniomycetes</taxon>
        <taxon>Pucciniales</taxon>
        <taxon>Pucciniaceae</taxon>
        <taxon>Puccinia</taxon>
    </lineage>
</organism>
<feature type="compositionally biased region" description="Polar residues" evidence="1">
    <location>
        <begin position="434"/>
        <end position="443"/>
    </location>
</feature>
<feature type="compositionally biased region" description="Acidic residues" evidence="1">
    <location>
        <begin position="405"/>
        <end position="420"/>
    </location>
</feature>
<evidence type="ECO:0000313" key="3">
    <source>
        <dbReference type="EMBL" id="KNZ51631.1"/>
    </source>
</evidence>
<dbReference type="AlphaFoldDB" id="A0A0L6USV0"/>
<feature type="region of interest" description="Disordered" evidence="1">
    <location>
        <begin position="647"/>
        <end position="703"/>
    </location>
</feature>
<dbReference type="EMBL" id="LAVV01008923">
    <property type="protein sequence ID" value="KNZ51631.1"/>
    <property type="molecule type" value="Genomic_DNA"/>
</dbReference>
<accession>A0A0L6USV0</accession>
<dbReference type="GO" id="GO:0016020">
    <property type="term" value="C:membrane"/>
    <property type="evidence" value="ECO:0007669"/>
    <property type="project" value="TreeGrafter"/>
</dbReference>
<dbReference type="SUPFAM" id="SSF143865">
    <property type="entry name" value="CorA soluble domain-like"/>
    <property type="match status" value="1"/>
</dbReference>
<dbReference type="GO" id="GO:0015095">
    <property type="term" value="F:magnesium ion transmembrane transporter activity"/>
    <property type="evidence" value="ECO:0007669"/>
    <property type="project" value="TreeGrafter"/>
</dbReference>
<evidence type="ECO:0000313" key="4">
    <source>
        <dbReference type="Proteomes" id="UP000037035"/>
    </source>
</evidence>
<keyword evidence="4" id="KW-1185">Reference proteome</keyword>
<keyword evidence="2" id="KW-0472">Membrane</keyword>
<evidence type="ECO:0000256" key="2">
    <source>
        <dbReference type="SAM" id="Phobius"/>
    </source>
</evidence>
<feature type="region of interest" description="Disordered" evidence="1">
    <location>
        <begin position="402"/>
        <end position="443"/>
    </location>
</feature>
<dbReference type="PANTHER" id="PTHR21535:SF90">
    <property type="entry name" value="CORA METAL ION TRANSPORTER"/>
    <property type="match status" value="1"/>
</dbReference>
<feature type="compositionally biased region" description="Low complexity" evidence="1">
    <location>
        <begin position="131"/>
        <end position="147"/>
    </location>
</feature>
<keyword evidence="2" id="KW-1133">Transmembrane helix</keyword>
<feature type="compositionally biased region" description="Low complexity" evidence="1">
    <location>
        <begin position="314"/>
        <end position="324"/>
    </location>
</feature>
<feature type="compositionally biased region" description="Polar residues" evidence="1">
    <location>
        <begin position="680"/>
        <end position="689"/>
    </location>
</feature>
<feature type="region of interest" description="Disordered" evidence="1">
    <location>
        <begin position="288"/>
        <end position="333"/>
    </location>
</feature>
<dbReference type="GO" id="GO:0010961">
    <property type="term" value="P:intracellular magnesium ion homeostasis"/>
    <property type="evidence" value="ECO:0007669"/>
    <property type="project" value="TreeGrafter"/>
</dbReference>
<feature type="transmembrane region" description="Helical" evidence="2">
    <location>
        <begin position="777"/>
        <end position="802"/>
    </location>
</feature>
<feature type="region of interest" description="Disordered" evidence="1">
    <location>
        <begin position="129"/>
        <end position="149"/>
    </location>
</feature>
<dbReference type="InterPro" id="IPR045861">
    <property type="entry name" value="CorA_cytoplasmic_dom"/>
</dbReference>
<keyword evidence="2" id="KW-0812">Transmembrane</keyword>
<feature type="compositionally biased region" description="Basic and acidic residues" evidence="1">
    <location>
        <begin position="247"/>
        <end position="257"/>
    </location>
</feature>
<dbReference type="Gene3D" id="1.20.58.340">
    <property type="entry name" value="Magnesium transport protein CorA, transmembrane region"/>
    <property type="match status" value="1"/>
</dbReference>
<protein>
    <submittedName>
        <fullName evidence="3">Uncharacterized protein</fullName>
    </submittedName>
</protein>
<gene>
    <name evidence="3" type="ORF">VP01_387g1</name>
</gene>
<dbReference type="Gene3D" id="3.30.460.20">
    <property type="entry name" value="CorA soluble domain-like"/>
    <property type="match status" value="1"/>
</dbReference>
<feature type="region of interest" description="Disordered" evidence="1">
    <location>
        <begin position="493"/>
        <end position="512"/>
    </location>
</feature>
<feature type="transmembrane region" description="Helical" evidence="2">
    <location>
        <begin position="865"/>
        <end position="890"/>
    </location>
</feature>
<name>A0A0L6USV0_9BASI</name>
<evidence type="ECO:0000256" key="1">
    <source>
        <dbReference type="SAM" id="MobiDB-lite"/>
    </source>
</evidence>
<feature type="compositionally biased region" description="Low complexity" evidence="1">
    <location>
        <begin position="665"/>
        <end position="679"/>
    </location>
</feature>
<dbReference type="STRING" id="27349.A0A0L6USV0"/>
<dbReference type="PANTHER" id="PTHR21535">
    <property type="entry name" value="MAGNESIUM AND COBALT TRANSPORT PROTEIN/MITOCHONDRIAL IMPORT INNER MEMBRANE TRANSLOCASE SUBUNIT TIM8"/>
    <property type="match status" value="1"/>
</dbReference>
<dbReference type="VEuPathDB" id="FungiDB:VP01_387g1"/>
<dbReference type="OrthoDB" id="29879at2759"/>
<feature type="transmembrane region" description="Helical" evidence="2">
    <location>
        <begin position="822"/>
        <end position="845"/>
    </location>
</feature>
<feature type="region of interest" description="Disordered" evidence="1">
    <location>
        <begin position="221"/>
        <end position="260"/>
    </location>
</feature>
<proteinExistence type="predicted"/>
<sequence>MIVKCIEKKKKKHGLSGCCVFVVSVLFKQARFLVFLHGSIQPPRQPNNIIVGGFICAYVSQYWALRKHSTWFHKASLNFFTDFALDAGTSINALMVYALSLKGFEWWWNPSIDSVVSTNQPWWRFWRDRSSSSSSSSSSSDSSSSDSFLDKINSDPQHSEFTLITPSLLQLNQLQTTDNHHPPYDSFTSSDITPTLQRLLAFWNNTAQEHAISADLGLQLTNNNHPKTNNNHPKTNNNTHSSLPETDLSHPNHDSKPFRLPKIRKQPLNPLHKLLFKHDGKLFLLEESNSRSSTSQSVPNLQDPAAATPKNHHSPSTSIASSSAPPSPSTAPKLVVPQPSAWWLDISCPTSSDMHQLRKIFPLHPLTIEDILHQDTREKTETFHSLGYYLICFRGLDESSFKYTDDEEDEEEDEEEEITSEQDLNYPSPETAKLETNTTDKSTSLKARTLNSTKDGMLLSSLIRPRRNEREGVRRRRRRKTKKIIQVFEKNHTEPFQPQPPSTTLHPSHVRGTIPLKHNQNIPPTTQTHNDTNTNKVASLEGVGVGAVNMYLVVFRDGIISFHFSNLQKHIDRVKERIHSFSSNTGYVSPRKFFFSHSNESAPPSTKKKLNSLMDEFFPVLELIESETDWIEEYLLDSFGATRGQVEGRKGVRSGRRQFGGGGKNNSNNNNSSTNSSNTWPASQFSKTKTIGGDAGTTMGSRRIPQNHRSQMLNRITLNRRLVVSMARLLAQKHQTVEALRKRISDHDLSGLSLPRSSLCFPCAVSHKQTHAHTCRMALISFFFLFCMLRSHLGSFAGAFILRHATLECAFDQAQDVMIIRLYLITLIVLPMNTLIGLHSMNIHIPVNGDMITHRTSQGTPAPYNVFVIIIFGCLLLGILFVLFIAQVIFAQSSASFNRAFPKLFYFL</sequence>
<comment type="caution">
    <text evidence="3">The sequence shown here is derived from an EMBL/GenBank/DDBJ whole genome shotgun (WGS) entry which is preliminary data.</text>
</comment>
<reference evidence="3 4" key="1">
    <citation type="submission" date="2015-08" db="EMBL/GenBank/DDBJ databases">
        <title>Next Generation Sequencing and Analysis of the Genome of Puccinia sorghi L Schw, the Causal Agent of Maize Common Rust.</title>
        <authorList>
            <person name="Rochi L."/>
            <person name="Burguener G."/>
            <person name="Darino M."/>
            <person name="Turjanski A."/>
            <person name="Kreff E."/>
            <person name="Dieguez M.J."/>
            <person name="Sacco F."/>
        </authorList>
    </citation>
    <scope>NUCLEOTIDE SEQUENCE [LARGE SCALE GENOMIC DNA]</scope>
    <source>
        <strain evidence="3 4">RO10H11247</strain>
    </source>
</reference>